<evidence type="ECO:0000256" key="8">
    <source>
        <dbReference type="ARBA" id="ARBA00023014"/>
    </source>
</evidence>
<evidence type="ECO:0000313" key="15">
    <source>
        <dbReference type="Proteomes" id="UP000614350"/>
    </source>
</evidence>
<evidence type="ECO:0000256" key="6">
    <source>
        <dbReference type="ARBA" id="ARBA00022989"/>
    </source>
</evidence>
<evidence type="ECO:0000256" key="10">
    <source>
        <dbReference type="ARBA" id="ARBA00023157"/>
    </source>
</evidence>
<keyword evidence="12" id="KW-0496">Mitochondrion</keyword>
<evidence type="ECO:0000256" key="9">
    <source>
        <dbReference type="ARBA" id="ARBA00023136"/>
    </source>
</evidence>
<evidence type="ECO:0000259" key="13">
    <source>
        <dbReference type="PROSITE" id="PS51296"/>
    </source>
</evidence>
<protein>
    <recommendedName>
        <fullName evidence="11">Cytochrome b-c1 complex subunit Rieske, mitochondrial</fullName>
        <ecNumber evidence="11">7.1.1.8</ecNumber>
    </recommendedName>
</protein>
<dbReference type="EC" id="7.1.1.8" evidence="11"/>
<dbReference type="InterPro" id="IPR004192">
    <property type="entry name" value="Rieske_TM"/>
</dbReference>
<dbReference type="Pfam" id="PF02921">
    <property type="entry name" value="UCR_TM"/>
    <property type="match status" value="1"/>
</dbReference>
<dbReference type="InterPro" id="IPR037008">
    <property type="entry name" value="bc1_Rieske_TM_sf"/>
</dbReference>
<dbReference type="PANTHER" id="PTHR10134">
    <property type="entry name" value="CYTOCHROME B-C1 COMPLEX SUBUNIT RIESKE, MITOCHONDRIAL"/>
    <property type="match status" value="1"/>
</dbReference>
<sequence length="274" mass="29457">MNVIARSANISPYLKATVTVVSNGGRTVAATGKVQRPPIVVPAPVTPILSDTMQQNIISGVVRVNSSISASTQIQQSRMAHSDIQVPDFVNYRRDEVKDPYAKSRESAASRKSFSYVLAAGTGLAAAYSTKTIVYDLVATLSAGADVLALSKIEVNLDDVPEGKNVAFKWRGKPVFVRHRTPAEINKEAAVDVASLRDPQHDSDRTQKPEWLILIGVCTHLGCIPVANAGDFGGYYCPCHGSHYDASGRIRKGPAPLNLQVPQYSFQGNILIVG</sequence>
<evidence type="ECO:0000256" key="12">
    <source>
        <dbReference type="RuleBase" id="RU004495"/>
    </source>
</evidence>
<feature type="domain" description="Rieske" evidence="13">
    <location>
        <begin position="205"/>
        <end position="273"/>
    </location>
</feature>
<gene>
    <name evidence="14" type="ORF">HZH66_007604</name>
</gene>
<accession>A0A834JYE5</accession>
<dbReference type="EMBL" id="JACSEA010000007">
    <property type="protein sequence ID" value="KAF7396742.1"/>
    <property type="molecule type" value="Genomic_DNA"/>
</dbReference>
<comment type="subcellular location">
    <subcellularLocation>
        <location evidence="1">Membrane</location>
        <topology evidence="1">Single-pass membrane protein</topology>
    </subcellularLocation>
    <subcellularLocation>
        <location evidence="12">Mitochondrion inner membrane</location>
    </subcellularLocation>
</comment>
<dbReference type="NCBIfam" id="TIGR01416">
    <property type="entry name" value="Rieske_proteo"/>
    <property type="match status" value="1"/>
</dbReference>
<dbReference type="InterPro" id="IPR006317">
    <property type="entry name" value="Ubiquinol_cyt_c_Rdtase_Fe-S-su"/>
</dbReference>
<comment type="cofactor">
    <cofactor evidence="11">
        <name>[2Fe-2S] cluster</name>
        <dbReference type="ChEBI" id="CHEBI:190135"/>
    </cofactor>
    <text evidence="11">Binds 1 [2Fe-2S] cluster per subunit.</text>
</comment>
<keyword evidence="11" id="KW-0249">Electron transport</keyword>
<keyword evidence="4" id="KW-0001">2Fe-2S</keyword>
<dbReference type="Gene3D" id="2.102.10.10">
    <property type="entry name" value="Rieske [2Fe-2S] iron-sulphur domain"/>
    <property type="match status" value="1"/>
</dbReference>
<evidence type="ECO:0000256" key="5">
    <source>
        <dbReference type="ARBA" id="ARBA00022723"/>
    </source>
</evidence>
<comment type="caution">
    <text evidence="14">The sequence shown here is derived from an EMBL/GenBank/DDBJ whole genome shotgun (WGS) entry which is preliminary data.</text>
</comment>
<dbReference type="InterPro" id="IPR015248">
    <property type="entry name" value="UQCRFS1_N"/>
</dbReference>
<dbReference type="InterPro" id="IPR005805">
    <property type="entry name" value="Rieske_Fe-S_prot_C"/>
</dbReference>
<keyword evidence="9" id="KW-0472">Membrane</keyword>
<comment type="miscellaneous">
    <text evidence="11">The Rieske protein is a high potential 2Fe-2S protein.</text>
</comment>
<dbReference type="InterPro" id="IPR036922">
    <property type="entry name" value="Rieske_2Fe-2S_sf"/>
</dbReference>
<evidence type="ECO:0000256" key="3">
    <source>
        <dbReference type="ARBA" id="ARBA00022692"/>
    </source>
</evidence>
<evidence type="ECO:0000256" key="2">
    <source>
        <dbReference type="ARBA" id="ARBA00010651"/>
    </source>
</evidence>
<reference evidence="14" key="1">
    <citation type="journal article" date="2020" name="G3 (Bethesda)">
        <title>High-Quality Assemblies for Three Invasive Social Wasps from the &lt;i&gt;Vespula&lt;/i&gt; Genus.</title>
        <authorList>
            <person name="Harrop T.W.R."/>
            <person name="Guhlin J."/>
            <person name="McLaughlin G.M."/>
            <person name="Permina E."/>
            <person name="Stockwell P."/>
            <person name="Gilligan J."/>
            <person name="Le Lec M.F."/>
            <person name="Gruber M.A.M."/>
            <person name="Quinn O."/>
            <person name="Lovegrove M."/>
            <person name="Duncan E.J."/>
            <person name="Remnant E.J."/>
            <person name="Van Eeckhoven J."/>
            <person name="Graham B."/>
            <person name="Knapp R.A."/>
            <person name="Langford K.W."/>
            <person name="Kronenberg Z."/>
            <person name="Press M.O."/>
            <person name="Eacker S.M."/>
            <person name="Wilson-Rankin E.E."/>
            <person name="Purcell J."/>
            <person name="Lester P.J."/>
            <person name="Dearden P.K."/>
        </authorList>
    </citation>
    <scope>NUCLEOTIDE SEQUENCE</scope>
    <source>
        <strain evidence="14">Marl-1</strain>
    </source>
</reference>
<dbReference type="Pfam" id="PF09165">
    <property type="entry name" value="Ubiq-Cytc-red_N"/>
    <property type="match status" value="1"/>
</dbReference>
<keyword evidence="6" id="KW-1133">Transmembrane helix</keyword>
<dbReference type="GO" id="GO:0046872">
    <property type="term" value="F:metal ion binding"/>
    <property type="evidence" value="ECO:0007669"/>
    <property type="project" value="UniProtKB-KW"/>
</dbReference>
<evidence type="ECO:0000256" key="1">
    <source>
        <dbReference type="ARBA" id="ARBA00004167"/>
    </source>
</evidence>
<keyword evidence="5" id="KW-0479">Metal-binding</keyword>
<evidence type="ECO:0000313" key="14">
    <source>
        <dbReference type="EMBL" id="KAF7396742.1"/>
    </source>
</evidence>
<evidence type="ECO:0000256" key="7">
    <source>
        <dbReference type="ARBA" id="ARBA00023004"/>
    </source>
</evidence>
<keyword evidence="10" id="KW-1015">Disulfide bond</keyword>
<comment type="similarity">
    <text evidence="2">Belongs to the Rieske iron-sulfur protein family.</text>
</comment>
<keyword evidence="11" id="KW-0813">Transport</keyword>
<name>A0A834JYE5_VESVU</name>
<evidence type="ECO:0000256" key="4">
    <source>
        <dbReference type="ARBA" id="ARBA00022714"/>
    </source>
</evidence>
<dbReference type="GO" id="GO:0005743">
    <property type="term" value="C:mitochondrial inner membrane"/>
    <property type="evidence" value="ECO:0007669"/>
    <property type="project" value="UniProtKB-SubCell"/>
</dbReference>
<keyword evidence="12" id="KW-0679">Respiratory chain</keyword>
<dbReference type="Pfam" id="PF00355">
    <property type="entry name" value="Rieske"/>
    <property type="match status" value="1"/>
</dbReference>
<dbReference type="FunFam" id="2.102.10.10:FF:000001">
    <property type="entry name" value="Cytochrome b-c1 complex subunit Rieske, mitochondrial"/>
    <property type="match status" value="1"/>
</dbReference>
<dbReference type="InterPro" id="IPR017941">
    <property type="entry name" value="Rieske_2Fe-2S"/>
</dbReference>
<dbReference type="CDD" id="cd03470">
    <property type="entry name" value="Rieske_cytochrome_bc1"/>
    <property type="match status" value="1"/>
</dbReference>
<organism evidence="14 15">
    <name type="scientific">Vespula vulgaris</name>
    <name type="common">Yellow jacket</name>
    <name type="synonym">Wasp</name>
    <dbReference type="NCBI Taxonomy" id="7454"/>
    <lineage>
        <taxon>Eukaryota</taxon>
        <taxon>Metazoa</taxon>
        <taxon>Ecdysozoa</taxon>
        <taxon>Arthropoda</taxon>
        <taxon>Hexapoda</taxon>
        <taxon>Insecta</taxon>
        <taxon>Pterygota</taxon>
        <taxon>Neoptera</taxon>
        <taxon>Endopterygota</taxon>
        <taxon>Hymenoptera</taxon>
        <taxon>Apocrita</taxon>
        <taxon>Aculeata</taxon>
        <taxon>Vespoidea</taxon>
        <taxon>Vespidae</taxon>
        <taxon>Vespinae</taxon>
        <taxon>Vespula</taxon>
    </lineage>
</organism>
<dbReference type="Gene3D" id="1.20.5.270">
    <property type="entry name" value="Ubiquinol cytochrome reductase, transmembrane domain"/>
    <property type="match status" value="1"/>
</dbReference>
<dbReference type="GO" id="GO:0008121">
    <property type="term" value="F:quinol-cytochrome-c reductase activity"/>
    <property type="evidence" value="ECO:0007669"/>
    <property type="project" value="UniProtKB-EC"/>
</dbReference>
<dbReference type="AlphaFoldDB" id="A0A834JYE5"/>
<keyword evidence="15" id="KW-1185">Reference proteome</keyword>
<keyword evidence="3" id="KW-0812">Transmembrane</keyword>
<dbReference type="SUPFAM" id="SSF50022">
    <property type="entry name" value="ISP domain"/>
    <property type="match status" value="1"/>
</dbReference>
<keyword evidence="8" id="KW-0411">Iron-sulfur</keyword>
<dbReference type="PRINTS" id="PR00162">
    <property type="entry name" value="RIESKE"/>
</dbReference>
<keyword evidence="7" id="KW-0408">Iron</keyword>
<evidence type="ECO:0000256" key="11">
    <source>
        <dbReference type="RuleBase" id="RU004494"/>
    </source>
</evidence>
<comment type="catalytic activity">
    <reaction evidence="11">
        <text>a quinol + 2 Fe(III)-[cytochrome c](out) = a quinone + 2 Fe(II)-[cytochrome c](out) + 2 H(+)(out)</text>
        <dbReference type="Rhea" id="RHEA:11484"/>
        <dbReference type="Rhea" id="RHEA-COMP:10350"/>
        <dbReference type="Rhea" id="RHEA-COMP:14399"/>
        <dbReference type="ChEBI" id="CHEBI:15378"/>
        <dbReference type="ChEBI" id="CHEBI:24646"/>
        <dbReference type="ChEBI" id="CHEBI:29033"/>
        <dbReference type="ChEBI" id="CHEBI:29034"/>
        <dbReference type="ChEBI" id="CHEBI:132124"/>
        <dbReference type="EC" id="7.1.1.8"/>
    </reaction>
</comment>
<dbReference type="Proteomes" id="UP000614350">
    <property type="component" value="Unassembled WGS sequence"/>
</dbReference>
<dbReference type="GO" id="GO:0051537">
    <property type="term" value="F:2 iron, 2 sulfur cluster binding"/>
    <property type="evidence" value="ECO:0007669"/>
    <property type="project" value="UniProtKB-KW"/>
</dbReference>
<dbReference type="InterPro" id="IPR014349">
    <property type="entry name" value="Rieske_Fe-S_prot"/>
</dbReference>
<proteinExistence type="inferred from homology"/>
<dbReference type="PROSITE" id="PS51296">
    <property type="entry name" value="RIESKE"/>
    <property type="match status" value="1"/>
</dbReference>
<dbReference type="SUPFAM" id="SSF81502">
    <property type="entry name" value="ISP transmembrane anchor"/>
    <property type="match status" value="1"/>
</dbReference>